<keyword evidence="4" id="KW-1185">Reference proteome</keyword>
<dbReference type="RefSeq" id="WP_078831429.1">
    <property type="nucleotide sequence ID" value="NZ_FUWH01000005.1"/>
</dbReference>
<dbReference type="EMBL" id="FUWH01000005">
    <property type="protein sequence ID" value="SJZ85492.1"/>
    <property type="molecule type" value="Genomic_DNA"/>
</dbReference>
<evidence type="ECO:0000259" key="2">
    <source>
        <dbReference type="Pfam" id="PF03432"/>
    </source>
</evidence>
<evidence type="ECO:0000256" key="1">
    <source>
        <dbReference type="SAM" id="MobiDB-lite"/>
    </source>
</evidence>
<accession>A0A1T4P260</accession>
<feature type="region of interest" description="Disordered" evidence="1">
    <location>
        <begin position="374"/>
        <end position="400"/>
    </location>
</feature>
<dbReference type="STRING" id="413434.SAMN04488132_105100"/>
<feature type="compositionally biased region" description="Basic residues" evidence="1">
    <location>
        <begin position="385"/>
        <end position="394"/>
    </location>
</feature>
<feature type="compositionally biased region" description="Polar residues" evidence="1">
    <location>
        <begin position="374"/>
        <end position="383"/>
    </location>
</feature>
<evidence type="ECO:0000313" key="3">
    <source>
        <dbReference type="EMBL" id="SJZ85492.1"/>
    </source>
</evidence>
<dbReference type="OrthoDB" id="915634at2"/>
<organism evidence="3 4">
    <name type="scientific">Sediminibacterium ginsengisoli</name>
    <dbReference type="NCBI Taxonomy" id="413434"/>
    <lineage>
        <taxon>Bacteria</taxon>
        <taxon>Pseudomonadati</taxon>
        <taxon>Bacteroidota</taxon>
        <taxon>Chitinophagia</taxon>
        <taxon>Chitinophagales</taxon>
        <taxon>Chitinophagaceae</taxon>
        <taxon>Sediminibacterium</taxon>
    </lineage>
</organism>
<evidence type="ECO:0000313" key="4">
    <source>
        <dbReference type="Proteomes" id="UP000190888"/>
    </source>
</evidence>
<dbReference type="InterPro" id="IPR005094">
    <property type="entry name" value="Endonuclease_MobA/VirD2"/>
</dbReference>
<gene>
    <name evidence="3" type="ORF">SAMN04488132_105100</name>
</gene>
<protein>
    <submittedName>
        <fullName evidence="3">Relaxase/Mobilisation nuclease domain-containing protein</fullName>
    </submittedName>
</protein>
<dbReference type="AlphaFoldDB" id="A0A1T4P260"/>
<dbReference type="Pfam" id="PF03432">
    <property type="entry name" value="Relaxase"/>
    <property type="match status" value="1"/>
</dbReference>
<sequence length="400" mass="45450">MVARITTPKSLSETLNYNEHKVRRGVASCIAEKNFLKPLQSMTFYDKLHWFENRNQLNNRAATKTIHISLNFAPGEVLDNLKLSNIAFDYMQRIGFADQPFLIYKHNDAGHPHIHIVSTTIREDGTRINTHNLGRNQSEEARKKIEIKYGLVQAGLQVLPVNKGVTKIEYGRSETKRSIANILTQVINLYNYTSLPELNVILKHFGVIADRGKEDSFTFRNKGLLYRVLDKNGQPHGVPIKASTITGKPTLSYLEKRFEQNKTNRKTLKLLLQQTIVRTLEKHPASLQELIISLRHEKVYSILRQNTEGQIYGITFLDNKNKSVFNGSELGKPYSIGGISKTLSNTQGNYKNQSTPAVSTEIALPSMLDKLLEPTTQNSQTPFTLRKKRKKKNRPGTNPK</sequence>
<feature type="domain" description="MobA/VirD2-like nuclease" evidence="2">
    <location>
        <begin position="42"/>
        <end position="151"/>
    </location>
</feature>
<proteinExistence type="predicted"/>
<reference evidence="3 4" key="1">
    <citation type="submission" date="2017-02" db="EMBL/GenBank/DDBJ databases">
        <authorList>
            <person name="Peterson S.W."/>
        </authorList>
    </citation>
    <scope>NUCLEOTIDE SEQUENCE [LARGE SCALE GENOMIC DNA]</scope>
    <source>
        <strain evidence="3 4">DSM 22335</strain>
    </source>
</reference>
<name>A0A1T4P260_9BACT</name>
<dbReference type="Proteomes" id="UP000190888">
    <property type="component" value="Unassembled WGS sequence"/>
</dbReference>